<dbReference type="AlphaFoldDB" id="F8NGW2"/>
<proteinExistence type="predicted"/>
<feature type="non-terminal residue" evidence="1">
    <location>
        <position position="92"/>
    </location>
</feature>
<protein>
    <recommendedName>
        <fullName evidence="2">Cytochrome P450</fullName>
    </recommendedName>
</protein>
<dbReference type="RefSeq" id="XP_007313846.1">
    <property type="nucleotide sequence ID" value="XM_007313784.1"/>
</dbReference>
<name>F8NGW2_SERL9</name>
<gene>
    <name evidence="1" type="ORF">SERLADRAFT_354116</name>
</gene>
<dbReference type="EMBL" id="GL945429">
    <property type="protein sequence ID" value="EGO29604.1"/>
    <property type="molecule type" value="Genomic_DNA"/>
</dbReference>
<organism>
    <name type="scientific">Serpula lacrymans var. lacrymans (strain S7.9)</name>
    <name type="common">Dry rot fungus</name>
    <dbReference type="NCBI Taxonomy" id="578457"/>
    <lineage>
        <taxon>Eukaryota</taxon>
        <taxon>Fungi</taxon>
        <taxon>Dikarya</taxon>
        <taxon>Basidiomycota</taxon>
        <taxon>Agaricomycotina</taxon>
        <taxon>Agaricomycetes</taxon>
        <taxon>Agaricomycetidae</taxon>
        <taxon>Boletales</taxon>
        <taxon>Coniophorineae</taxon>
        <taxon>Serpulaceae</taxon>
        <taxon>Serpula</taxon>
    </lineage>
</organism>
<dbReference type="PRINTS" id="PR00463">
    <property type="entry name" value="EP450I"/>
</dbReference>
<dbReference type="InterPro" id="IPR001128">
    <property type="entry name" value="Cyt_P450"/>
</dbReference>
<dbReference type="Proteomes" id="UP000008064">
    <property type="component" value="Unassembled WGS sequence"/>
</dbReference>
<accession>F8NGW2</accession>
<evidence type="ECO:0008006" key="2">
    <source>
        <dbReference type="Google" id="ProtNLM"/>
    </source>
</evidence>
<dbReference type="InterPro" id="IPR036396">
    <property type="entry name" value="Cyt_P450_sf"/>
</dbReference>
<dbReference type="InterPro" id="IPR002401">
    <property type="entry name" value="Cyt_P450_E_grp-I"/>
</dbReference>
<evidence type="ECO:0000313" key="1">
    <source>
        <dbReference type="EMBL" id="EGO29604.1"/>
    </source>
</evidence>
<dbReference type="Gene3D" id="1.10.630.10">
    <property type="entry name" value="Cytochrome P450"/>
    <property type="match status" value="1"/>
</dbReference>
<dbReference type="OrthoDB" id="2789670at2759"/>
<dbReference type="GO" id="GO:0005506">
    <property type="term" value="F:iron ion binding"/>
    <property type="evidence" value="ECO:0007669"/>
    <property type="project" value="InterPro"/>
</dbReference>
<reference evidence="1" key="1">
    <citation type="submission" date="2011-04" db="EMBL/GenBank/DDBJ databases">
        <title>Evolution of plant cell wall degrading machinery underlies the functional diversity of forest fungi.</title>
        <authorList>
            <consortium name="US DOE Joint Genome Institute (JGI-PGF)"/>
            <person name="Eastwood D.C."/>
            <person name="Floudas D."/>
            <person name="Binder M."/>
            <person name="Majcherczyk A."/>
            <person name="Schneider P."/>
            <person name="Aerts A."/>
            <person name="Asiegbu F.O."/>
            <person name="Baker S.E."/>
            <person name="Barry K."/>
            <person name="Bendiksby M."/>
            <person name="Blumentritt M."/>
            <person name="Coutinho P.M."/>
            <person name="Cullen D."/>
            <person name="Cullen D."/>
            <person name="Gathman A."/>
            <person name="Goodell B."/>
            <person name="Henrissat B."/>
            <person name="Ihrmark K."/>
            <person name="Kauserud H."/>
            <person name="Kohler A."/>
            <person name="LaButti K."/>
            <person name="Lapidus A."/>
            <person name="Lavin J.L."/>
            <person name="Lee Y.-H."/>
            <person name="Lindquist E."/>
            <person name="Lilly W."/>
            <person name="Lucas S."/>
            <person name="Morin E."/>
            <person name="Murat C."/>
            <person name="Oguiza J.A."/>
            <person name="Park J."/>
            <person name="Pisabarro A.G."/>
            <person name="Riley R."/>
            <person name="Rosling A."/>
            <person name="Salamov A."/>
            <person name="Schmidt O."/>
            <person name="Schmutz J."/>
            <person name="Skrede I."/>
            <person name="Stenlid J."/>
            <person name="Wiebenga A."/>
            <person name="Xie X."/>
            <person name="Kues U."/>
            <person name="Hibbett D.S."/>
            <person name="Hoffmeister D."/>
            <person name="Hogberg N."/>
            <person name="Martin F."/>
            <person name="Grigoriev I.V."/>
            <person name="Watkinson S.C."/>
        </authorList>
    </citation>
    <scope>NUCLEOTIDE SEQUENCE</scope>
    <source>
        <strain evidence="1">S7.9</strain>
    </source>
</reference>
<dbReference type="SUPFAM" id="SSF48264">
    <property type="entry name" value="Cytochrome P450"/>
    <property type="match status" value="1"/>
</dbReference>
<dbReference type="HOGENOM" id="CLU_2419161_0_0_1"/>
<dbReference type="GO" id="GO:0016705">
    <property type="term" value="F:oxidoreductase activity, acting on paired donors, with incorporation or reduction of molecular oxygen"/>
    <property type="evidence" value="ECO:0007669"/>
    <property type="project" value="InterPro"/>
</dbReference>
<sequence length="92" mass="9846">MQDSPFALSESFLVAGDGDIACLVHNQMKRMKERGILVGEESVIKEVSSTTFAGGVETTASKLLMFLLAMALNPTIQVRAQAEIDSIIGSET</sequence>
<dbReference type="Pfam" id="PF00067">
    <property type="entry name" value="p450"/>
    <property type="match status" value="1"/>
</dbReference>
<dbReference type="GeneID" id="18809422"/>
<dbReference type="GO" id="GO:0004497">
    <property type="term" value="F:monooxygenase activity"/>
    <property type="evidence" value="ECO:0007669"/>
    <property type="project" value="InterPro"/>
</dbReference>
<dbReference type="KEGG" id="sla:SERLADRAFT_354116"/>
<dbReference type="GO" id="GO:0020037">
    <property type="term" value="F:heme binding"/>
    <property type="evidence" value="ECO:0007669"/>
    <property type="project" value="InterPro"/>
</dbReference>